<feature type="domain" description="DUF7480" evidence="1">
    <location>
        <begin position="26"/>
        <end position="129"/>
    </location>
</feature>
<evidence type="ECO:0000313" key="4">
    <source>
        <dbReference type="Proteomes" id="UP000281904"/>
    </source>
</evidence>
<dbReference type="EMBL" id="LR134493">
    <property type="protein sequence ID" value="VEI61433.1"/>
    <property type="molecule type" value="Genomic_DNA"/>
</dbReference>
<dbReference type="Proteomes" id="UP000624159">
    <property type="component" value="Unassembled WGS sequence"/>
</dbReference>
<dbReference type="RefSeq" id="WP_126530341.1">
    <property type="nucleotide sequence ID" value="NZ_JADULK010000007.1"/>
</dbReference>
<name>A0A448S175_SERRU</name>
<dbReference type="InterPro" id="IPR054657">
    <property type="entry name" value="T6SS_periplasmic_put"/>
</dbReference>
<sequence>MKKSLLCLLAVVVSGCQLNDPRPPMERATVSAVANQVCIRVQPEGDETIGAIYIEEVGNVSRKLDQRFGENGSERPVVSADNCVPTANYLFIPDRAYNVAVELYSADKVKKHITPHRRDFSVQFSIWRDNGGVLQAAAQY</sequence>
<organism evidence="3 4">
    <name type="scientific">Serratia rubidaea</name>
    <name type="common">Serratia marinorubra</name>
    <dbReference type="NCBI Taxonomy" id="61652"/>
    <lineage>
        <taxon>Bacteria</taxon>
        <taxon>Pseudomonadati</taxon>
        <taxon>Pseudomonadota</taxon>
        <taxon>Gammaproteobacteria</taxon>
        <taxon>Enterobacterales</taxon>
        <taxon>Yersiniaceae</taxon>
        <taxon>Serratia</taxon>
    </lineage>
</organism>
<reference evidence="3 4" key="1">
    <citation type="submission" date="2018-12" db="EMBL/GenBank/DDBJ databases">
        <authorList>
            <consortium name="Pathogen Informatics"/>
        </authorList>
    </citation>
    <scope>NUCLEOTIDE SEQUENCE [LARGE SCALE GENOMIC DNA]</scope>
    <source>
        <strain evidence="3 4">NCTC10036</strain>
    </source>
</reference>
<dbReference type="NCBIfam" id="NF045617">
    <property type="entry name" value="mostly_LP"/>
    <property type="match status" value="1"/>
</dbReference>
<evidence type="ECO:0000313" key="3">
    <source>
        <dbReference type="EMBL" id="VEI61433.1"/>
    </source>
</evidence>
<evidence type="ECO:0000313" key="2">
    <source>
        <dbReference type="EMBL" id="MBH1930959.1"/>
    </source>
</evidence>
<evidence type="ECO:0000313" key="5">
    <source>
        <dbReference type="Proteomes" id="UP000624159"/>
    </source>
</evidence>
<dbReference type="EMBL" id="JADULK010000007">
    <property type="protein sequence ID" value="MBH1930959.1"/>
    <property type="molecule type" value="Genomic_DNA"/>
</dbReference>
<evidence type="ECO:0000259" key="1">
    <source>
        <dbReference type="Pfam" id="PF24295"/>
    </source>
</evidence>
<gene>
    <name evidence="2" type="ORF">I5U13_14985</name>
    <name evidence="3" type="ORF">NCTC10036_00415</name>
</gene>
<dbReference type="PROSITE" id="PS51257">
    <property type="entry name" value="PROKAR_LIPOPROTEIN"/>
    <property type="match status" value="1"/>
</dbReference>
<protein>
    <recommendedName>
        <fullName evidence="1">DUF7480 domain-containing protein</fullName>
    </recommendedName>
</protein>
<dbReference type="InterPro" id="IPR055903">
    <property type="entry name" value="DUF7480"/>
</dbReference>
<reference evidence="2 5" key="2">
    <citation type="submission" date="2020-11" db="EMBL/GenBank/DDBJ databases">
        <title>Enhanced detection system for hospital associated transmission using whole genome sequencing surveillance.</title>
        <authorList>
            <person name="Harrison L.H."/>
            <person name="Van Tyne D."/>
            <person name="Marsh J.W."/>
            <person name="Griffith M.P."/>
            <person name="Snyder D.J."/>
            <person name="Cooper V.S."/>
            <person name="Mustapha M."/>
        </authorList>
    </citation>
    <scope>NUCLEOTIDE SEQUENCE [LARGE SCALE GENOMIC DNA]</scope>
    <source>
        <strain evidence="2 5">SER00230</strain>
    </source>
</reference>
<dbReference type="Proteomes" id="UP000281904">
    <property type="component" value="Chromosome"/>
</dbReference>
<accession>A0A448S175</accession>
<proteinExistence type="predicted"/>
<dbReference type="AlphaFoldDB" id="A0A448S175"/>
<dbReference type="Pfam" id="PF24295">
    <property type="entry name" value="DUF7480"/>
    <property type="match status" value="1"/>
</dbReference>
<keyword evidence="5" id="KW-1185">Reference proteome</keyword>